<evidence type="ECO:0000313" key="4">
    <source>
        <dbReference type="Proteomes" id="UP000646548"/>
    </source>
</evidence>
<feature type="non-terminal residue" evidence="3">
    <location>
        <position position="421"/>
    </location>
</feature>
<dbReference type="PANTHER" id="PTHR13371">
    <property type="entry name" value="GLYCINE-, GLUTAMATE-, THIENYLCYCLOHEXYLPIPERIDINE-BINDING PROTEIN"/>
    <property type="match status" value="1"/>
</dbReference>
<evidence type="ECO:0000259" key="2">
    <source>
        <dbReference type="Pfam" id="PF21039"/>
    </source>
</evidence>
<dbReference type="InterPro" id="IPR048738">
    <property type="entry name" value="CEP104_Znf"/>
</dbReference>
<feature type="region of interest" description="Disordered" evidence="1">
    <location>
        <begin position="190"/>
        <end position="234"/>
    </location>
</feature>
<protein>
    <submittedName>
        <fullName evidence="3">Centrosomal protein of 104 kDa</fullName>
    </submittedName>
</protein>
<name>A0A834F5N9_ORYME</name>
<evidence type="ECO:0000256" key="1">
    <source>
        <dbReference type="SAM" id="MobiDB-lite"/>
    </source>
</evidence>
<sequence>VAEAFSRTWYQREQALLAVHNKLLEATSTSSKEELRNMIRAAGLLTRRALLDKVTLVFYASLKLLRLILIYIIPDVGLGRAEAAHCLQQTFPHLLQRTGDAAGRPRAAAIAFIQPGFSFSPAPPSAVLSLSAWPPRLARSRLKLLEKLLAELGTEIFPLEAVIRDLEKGGIQLDDEEVRSLQEQLAGLKEMTGGGAESPRHPEGQQQVTKDPPKAAKAASGLTKGGKKRGGVNTQQPVRHLDLEILCIFFCEEDESFTEDGLDLHYWKHCPMLHRCHECGQVVEVSGLSRHLLDECESRSGFRPCPRCSQALPAEDLTPHLQGSFCHPSRGGNHCPLCHSSFLPGEEEVACLYIYTDITPDALVSILLSPNDIIRHIVRLCAGRADTLKPWCSAGARVVPVDRSRLPFLVPVNTKPTQGKH</sequence>
<dbReference type="Pfam" id="PF21039">
    <property type="entry name" value="CEP104_ZnF"/>
    <property type="match status" value="1"/>
</dbReference>
<dbReference type="GO" id="GO:0005929">
    <property type="term" value="C:cilium"/>
    <property type="evidence" value="ECO:0007669"/>
    <property type="project" value="TreeGrafter"/>
</dbReference>
<proteinExistence type="predicted"/>
<gene>
    <name evidence="3" type="ORF">FQA47_007010</name>
</gene>
<reference evidence="3" key="1">
    <citation type="journal article" name="BMC Genomics">
        <title>Long-read sequencing and de novo genome assembly of marine medaka (Oryzias melastigma).</title>
        <authorList>
            <person name="Liang P."/>
            <person name="Saqib H.S.A."/>
            <person name="Ni X."/>
            <person name="Shen Y."/>
        </authorList>
    </citation>
    <scope>NUCLEOTIDE SEQUENCE</scope>
    <source>
        <strain evidence="3">Bigg-433</strain>
    </source>
</reference>
<comment type="caution">
    <text evidence="3">The sequence shown here is derived from an EMBL/GenBank/DDBJ whole genome shotgun (WGS) entry which is preliminary data.</text>
</comment>
<evidence type="ECO:0000313" key="3">
    <source>
        <dbReference type="EMBL" id="KAF6721876.1"/>
    </source>
</evidence>
<dbReference type="Gene3D" id="1.25.10.10">
    <property type="entry name" value="Leucine-rich Repeat Variant"/>
    <property type="match status" value="1"/>
</dbReference>
<organism evidence="3 4">
    <name type="scientific">Oryzias melastigma</name>
    <name type="common">Marine medaka</name>
    <dbReference type="NCBI Taxonomy" id="30732"/>
    <lineage>
        <taxon>Eukaryota</taxon>
        <taxon>Metazoa</taxon>
        <taxon>Chordata</taxon>
        <taxon>Craniata</taxon>
        <taxon>Vertebrata</taxon>
        <taxon>Euteleostomi</taxon>
        <taxon>Actinopterygii</taxon>
        <taxon>Neopterygii</taxon>
        <taxon>Teleostei</taxon>
        <taxon>Neoteleostei</taxon>
        <taxon>Acanthomorphata</taxon>
        <taxon>Ovalentaria</taxon>
        <taxon>Atherinomorphae</taxon>
        <taxon>Beloniformes</taxon>
        <taxon>Adrianichthyidae</taxon>
        <taxon>Oryziinae</taxon>
        <taxon>Oryzias</taxon>
    </lineage>
</organism>
<dbReference type="PANTHER" id="PTHR13371:SF0">
    <property type="entry name" value="CENTROSOMAL PROTEIN OF 104 KDA"/>
    <property type="match status" value="1"/>
</dbReference>
<dbReference type="Proteomes" id="UP000646548">
    <property type="component" value="Unassembled WGS sequence"/>
</dbReference>
<dbReference type="AlphaFoldDB" id="A0A834F5N9"/>
<dbReference type="EMBL" id="WKFB01000478">
    <property type="protein sequence ID" value="KAF6721876.1"/>
    <property type="molecule type" value="Genomic_DNA"/>
</dbReference>
<dbReference type="Pfam" id="PF21040">
    <property type="entry name" value="CEP104-like_TOG"/>
    <property type="match status" value="1"/>
</dbReference>
<dbReference type="InterPro" id="IPR052607">
    <property type="entry name" value="CEP104-like"/>
</dbReference>
<accession>A0A834F5N9</accession>
<feature type="domain" description="Centrosomal protein CEP104 Zn finger" evidence="2">
    <location>
        <begin position="247"/>
        <end position="347"/>
    </location>
</feature>
<dbReference type="InterPro" id="IPR011989">
    <property type="entry name" value="ARM-like"/>
</dbReference>